<keyword evidence="4" id="KW-0411">Iron-sulfur</keyword>
<dbReference type="RefSeq" id="WP_353983608.1">
    <property type="nucleotide sequence ID" value="NZ_JBEWLY010000012.1"/>
</dbReference>
<comment type="caution">
    <text evidence="6">The sequence shown here is derived from an EMBL/GenBank/DDBJ whole genome shotgun (WGS) entry which is preliminary data.</text>
</comment>
<feature type="domain" description="4Fe-4S Mo/W bis-MGD-type" evidence="5">
    <location>
        <begin position="2"/>
        <end position="58"/>
    </location>
</feature>
<reference evidence="6 7" key="1">
    <citation type="submission" date="2024-07" db="EMBL/GenBank/DDBJ databases">
        <title>Novosphingobium kalidii RD2P27.</title>
        <authorList>
            <person name="Sun J.-Q."/>
        </authorList>
    </citation>
    <scope>NUCLEOTIDE SEQUENCE [LARGE SCALE GENOMIC DNA]</scope>
    <source>
        <strain evidence="6 7">RD2P27</strain>
    </source>
</reference>
<dbReference type="Gene3D" id="3.40.50.740">
    <property type="match status" value="1"/>
</dbReference>
<evidence type="ECO:0000256" key="2">
    <source>
        <dbReference type="ARBA" id="ARBA00022723"/>
    </source>
</evidence>
<dbReference type="InterPro" id="IPR050612">
    <property type="entry name" value="Prok_Mopterin_Oxidored"/>
</dbReference>
<evidence type="ECO:0000259" key="5">
    <source>
        <dbReference type="PROSITE" id="PS51669"/>
    </source>
</evidence>
<dbReference type="Gene3D" id="3.40.228.10">
    <property type="entry name" value="Dimethylsulfoxide Reductase, domain 2"/>
    <property type="match status" value="1"/>
</dbReference>
<dbReference type="Gene3D" id="2.40.40.20">
    <property type="match status" value="1"/>
</dbReference>
<dbReference type="SUPFAM" id="SSF53706">
    <property type="entry name" value="Formate dehydrogenase/DMSO reductase, domains 1-3"/>
    <property type="match status" value="1"/>
</dbReference>
<proteinExistence type="inferred from homology"/>
<evidence type="ECO:0000313" key="6">
    <source>
        <dbReference type="EMBL" id="MET1755135.1"/>
    </source>
</evidence>
<dbReference type="InterPro" id="IPR006657">
    <property type="entry name" value="MoPterin_dinucl-bd_dom"/>
</dbReference>
<sequence length="683" mass="73032">MPQVTRSHCKICTNQCGITLTVEGEQIIRVKGDFDHPLSKGYTCPKGRAVGRLHHHGAALVRPSMVRGGETVEPGWDACLDDLAARLRKVIDTHGPNAIGFYFGSGLGMDAAGYRMGEAFYNALGHPPKFTPLTIDGTAKVLVSSLVGGFPGLSGKTDNENVDLLLYVGVNPMVSHGHNTGMFSPPSWIRAVAKRGEVWTIDPLRTETAAYSTRHVAPLPGKDYAILAWLVREVIDGGPLAPAQPVQGLAELRAALDGYDLATAAHIAGVGEEELTALLAAVRRFGSVTVETGTGVTMSEGANLTQWFAWLLNILTGRMNRKGGVWFHPGFITQYDSFELPRLDNPLTPGAPTMPEASGIIGDWPCAALPGEIEAGNIRALVNLGGALVRSFPDANVLVPALRQLDTFVTLEVVANETTALSTHVLPTKDQVERADISLWDTLSGSVSMLYSPPVVSPMGDRRSAWWIISQLMQRMGLSVPEGLPSDDTQQADEAMLARQMATARCSFDELKAAGTVTLPLEFPSAWVDRHIERIDGWIVAPPPLLDLWARTRAVDGERTGPPPLSFIPRRQRRKLNASLSFLGSPADIILHPQDAAAHAIASGDRVRVTTANGEIVVLANVSDTIRPGVASIPHGHESANVNLLTSAQSVDALTGMVLYSGIPIAIAKVEDEQMAVPTAAVG</sequence>
<dbReference type="Gene3D" id="2.20.25.90">
    <property type="entry name" value="ADC-like domains"/>
    <property type="match status" value="1"/>
</dbReference>
<keyword evidence="2" id="KW-0479">Metal-binding</keyword>
<dbReference type="PROSITE" id="PS51669">
    <property type="entry name" value="4FE4S_MOW_BIS_MGD"/>
    <property type="match status" value="1"/>
</dbReference>
<organism evidence="6 7">
    <name type="scientific">Novosphingobium kalidii</name>
    <dbReference type="NCBI Taxonomy" id="3230299"/>
    <lineage>
        <taxon>Bacteria</taxon>
        <taxon>Pseudomonadati</taxon>
        <taxon>Pseudomonadota</taxon>
        <taxon>Alphaproteobacteria</taxon>
        <taxon>Sphingomonadales</taxon>
        <taxon>Sphingomonadaceae</taxon>
        <taxon>Novosphingobium</taxon>
    </lineage>
</organism>
<dbReference type="PANTHER" id="PTHR43742:SF6">
    <property type="entry name" value="OXIDOREDUCTASE YYAE-RELATED"/>
    <property type="match status" value="1"/>
</dbReference>
<dbReference type="EMBL" id="JBEWLY010000012">
    <property type="protein sequence ID" value="MET1755135.1"/>
    <property type="molecule type" value="Genomic_DNA"/>
</dbReference>
<dbReference type="InterPro" id="IPR006656">
    <property type="entry name" value="Mopterin_OxRdtase"/>
</dbReference>
<dbReference type="InterPro" id="IPR006963">
    <property type="entry name" value="Mopterin_OxRdtase_4Fe-4S_dom"/>
</dbReference>
<dbReference type="PANTHER" id="PTHR43742">
    <property type="entry name" value="TRIMETHYLAMINE-N-OXIDE REDUCTASE"/>
    <property type="match status" value="1"/>
</dbReference>
<comment type="similarity">
    <text evidence="1">Belongs to the prokaryotic molybdopterin-containing oxidoreductase family.</text>
</comment>
<dbReference type="Pfam" id="PF01568">
    <property type="entry name" value="Molydop_binding"/>
    <property type="match status" value="1"/>
</dbReference>
<accession>A0ABV2CZU5</accession>
<dbReference type="Pfam" id="PF00384">
    <property type="entry name" value="Molybdopterin"/>
    <property type="match status" value="1"/>
</dbReference>
<name>A0ABV2CZU5_9SPHN</name>
<gene>
    <name evidence="6" type="ORF">ABVV53_06655</name>
</gene>
<dbReference type="SUPFAM" id="SSF50692">
    <property type="entry name" value="ADC-like"/>
    <property type="match status" value="1"/>
</dbReference>
<evidence type="ECO:0000256" key="3">
    <source>
        <dbReference type="ARBA" id="ARBA00023004"/>
    </source>
</evidence>
<protein>
    <submittedName>
        <fullName evidence="6">Molybdopterin-dependent oxidoreductase</fullName>
    </submittedName>
</protein>
<dbReference type="Proteomes" id="UP001548713">
    <property type="component" value="Unassembled WGS sequence"/>
</dbReference>
<evidence type="ECO:0000256" key="1">
    <source>
        <dbReference type="ARBA" id="ARBA00010312"/>
    </source>
</evidence>
<keyword evidence="7" id="KW-1185">Reference proteome</keyword>
<evidence type="ECO:0000313" key="7">
    <source>
        <dbReference type="Proteomes" id="UP001548713"/>
    </source>
</evidence>
<evidence type="ECO:0000256" key="4">
    <source>
        <dbReference type="ARBA" id="ARBA00023014"/>
    </source>
</evidence>
<dbReference type="Pfam" id="PF04879">
    <property type="entry name" value="Molybdop_Fe4S4"/>
    <property type="match status" value="1"/>
</dbReference>
<dbReference type="InterPro" id="IPR009010">
    <property type="entry name" value="Asp_de-COase-like_dom_sf"/>
</dbReference>
<keyword evidence="3" id="KW-0408">Iron</keyword>
<dbReference type="SMART" id="SM00926">
    <property type="entry name" value="Molybdop_Fe4S4"/>
    <property type="match status" value="1"/>
</dbReference>